<proteinExistence type="inferred from homology"/>
<dbReference type="PROSITE" id="PS01129">
    <property type="entry name" value="PSI_RLU"/>
    <property type="match status" value="1"/>
</dbReference>
<gene>
    <name evidence="5" type="ORF">KQ486_10830</name>
</gene>
<protein>
    <recommendedName>
        <fullName evidence="3">Pseudouridine synthase</fullName>
        <ecNumber evidence="3">5.4.99.-</ecNumber>
    </recommendedName>
</protein>
<evidence type="ECO:0000313" key="6">
    <source>
        <dbReference type="Proteomes" id="UP000812672"/>
    </source>
</evidence>
<evidence type="ECO:0000256" key="1">
    <source>
        <dbReference type="ARBA" id="ARBA00000073"/>
    </source>
</evidence>
<evidence type="ECO:0000256" key="2">
    <source>
        <dbReference type="ARBA" id="ARBA00010876"/>
    </source>
</evidence>
<dbReference type="PANTHER" id="PTHR21600">
    <property type="entry name" value="MITOCHONDRIAL RNA PSEUDOURIDINE SYNTHASE"/>
    <property type="match status" value="1"/>
</dbReference>
<dbReference type="InterPro" id="IPR020103">
    <property type="entry name" value="PsdUridine_synth_cat_dom_sf"/>
</dbReference>
<organism evidence="5 6">
    <name type="scientific">Allobacillus halotolerans</name>
    <dbReference type="NCBI Taxonomy" id="570278"/>
    <lineage>
        <taxon>Bacteria</taxon>
        <taxon>Bacillati</taxon>
        <taxon>Bacillota</taxon>
        <taxon>Bacilli</taxon>
        <taxon>Bacillales</taxon>
        <taxon>Bacillaceae</taxon>
        <taxon>Allobacillus</taxon>
    </lineage>
</organism>
<comment type="caution">
    <text evidence="5">The sequence shown here is derived from an EMBL/GenBank/DDBJ whole genome shotgun (WGS) entry which is preliminary data.</text>
</comment>
<feature type="domain" description="Pseudouridine synthase RsuA/RluA-like" evidence="4">
    <location>
        <begin position="86"/>
        <end position="232"/>
    </location>
</feature>
<evidence type="ECO:0000259" key="4">
    <source>
        <dbReference type="Pfam" id="PF00849"/>
    </source>
</evidence>
<dbReference type="EC" id="5.4.99.-" evidence="3"/>
<dbReference type="PANTHER" id="PTHR21600:SF35">
    <property type="entry name" value="PSEUDOURIDINE SYNTHASE"/>
    <property type="match status" value="1"/>
</dbReference>
<evidence type="ECO:0000256" key="3">
    <source>
        <dbReference type="RuleBase" id="RU362028"/>
    </source>
</evidence>
<name>A0ABS6GQU9_9BACI</name>
<keyword evidence="6" id="KW-1185">Reference proteome</keyword>
<dbReference type="EMBL" id="JAHLZF010000017">
    <property type="protein sequence ID" value="MBU6081507.1"/>
    <property type="molecule type" value="Genomic_DNA"/>
</dbReference>
<comment type="similarity">
    <text evidence="2 3">Belongs to the pseudouridine synthase RluA family.</text>
</comment>
<dbReference type="Gene3D" id="3.30.2350.10">
    <property type="entry name" value="Pseudouridine synthase"/>
    <property type="match status" value="1"/>
</dbReference>
<dbReference type="Proteomes" id="UP000812672">
    <property type="component" value="Unassembled WGS sequence"/>
</dbReference>
<dbReference type="RefSeq" id="WP_144160092.1">
    <property type="nucleotide sequence ID" value="NZ_CAUPKR010000007.1"/>
</dbReference>
<dbReference type="InterPro" id="IPR006225">
    <property type="entry name" value="PsdUridine_synth_RluC/D"/>
</dbReference>
<sequence length="291" mass="33519">MRWKITDEYSQSTVRDYLLHVRFFSNRLLKDVKERGEIRLNGEHVTVRTKLISGDQLEIQFPEEVRSTTISPMPLEIEKVYEDSAILVVNKQSGLAVLPNPNDANMPTLANGVMHDYQKRGIEKTFHIVTRLDRNTSGLVVIAKDRYTHHLLQQRPIDRNYLAIVEGDMKEEEGIIDLPIGRKPTSIIERMVSETGKRAITHFRLLEKKNNCSFIKIQLETGRTHQIRVHFSYMGHPLVGDDLYGGSTQLLSRQALHCQSLSFIHPYSEERIHFNSHLPNDLKSIYASFSS</sequence>
<reference evidence="5 6" key="1">
    <citation type="journal article" date="2011" name="Int. J. Syst. Evol. Microbiol.">
        <title>Allobacillus halotolerans gen. nov., sp. nov. isolated from shrimp paste.</title>
        <authorList>
            <person name="Sheu S.Y."/>
            <person name="Arun A.B."/>
            <person name="Jiang S.R."/>
            <person name="Young C.C."/>
            <person name="Chen W.M."/>
        </authorList>
    </citation>
    <scope>NUCLEOTIDE SEQUENCE [LARGE SCALE GENOMIC DNA]</scope>
    <source>
        <strain evidence="5 6">LMG 24826</strain>
    </source>
</reference>
<accession>A0ABS6GQU9</accession>
<dbReference type="InterPro" id="IPR006224">
    <property type="entry name" value="PsdUridine_synth_RluA-like_CS"/>
</dbReference>
<dbReference type="CDD" id="cd02869">
    <property type="entry name" value="PseudoU_synth_RluA_like"/>
    <property type="match status" value="1"/>
</dbReference>
<keyword evidence="3" id="KW-0413">Isomerase</keyword>
<comment type="catalytic activity">
    <reaction evidence="1 3">
        <text>a uridine in RNA = a pseudouridine in RNA</text>
        <dbReference type="Rhea" id="RHEA:48348"/>
        <dbReference type="Rhea" id="RHEA-COMP:12068"/>
        <dbReference type="Rhea" id="RHEA-COMP:12069"/>
        <dbReference type="ChEBI" id="CHEBI:65314"/>
        <dbReference type="ChEBI" id="CHEBI:65315"/>
    </reaction>
</comment>
<dbReference type="NCBIfam" id="TIGR00005">
    <property type="entry name" value="rluA_subfam"/>
    <property type="match status" value="1"/>
</dbReference>
<comment type="function">
    <text evidence="3">Responsible for synthesis of pseudouridine from uracil.</text>
</comment>
<dbReference type="SUPFAM" id="SSF55120">
    <property type="entry name" value="Pseudouridine synthase"/>
    <property type="match status" value="1"/>
</dbReference>
<dbReference type="Pfam" id="PF00849">
    <property type="entry name" value="PseudoU_synth_2"/>
    <property type="match status" value="1"/>
</dbReference>
<dbReference type="InterPro" id="IPR006145">
    <property type="entry name" value="PsdUridine_synth_RsuA/RluA"/>
</dbReference>
<dbReference type="InterPro" id="IPR050188">
    <property type="entry name" value="RluA_PseudoU_synthase"/>
</dbReference>
<evidence type="ECO:0000313" key="5">
    <source>
        <dbReference type="EMBL" id="MBU6081507.1"/>
    </source>
</evidence>